<feature type="repeat" description="PPR" evidence="3">
    <location>
        <begin position="49"/>
        <end position="83"/>
    </location>
</feature>
<feature type="repeat" description="PPR" evidence="3">
    <location>
        <begin position="119"/>
        <end position="153"/>
    </location>
</feature>
<dbReference type="Pfam" id="PF13041">
    <property type="entry name" value="PPR_2"/>
    <property type="match status" value="2"/>
</dbReference>
<dbReference type="RefSeq" id="XP_021726524.1">
    <property type="nucleotide sequence ID" value="XM_021870832.1"/>
</dbReference>
<dbReference type="PROSITE" id="PS51375">
    <property type="entry name" value="PPR"/>
    <property type="match status" value="9"/>
</dbReference>
<feature type="repeat" description="PPR" evidence="3">
    <location>
        <begin position="406"/>
        <end position="440"/>
    </location>
</feature>
<dbReference type="KEGG" id="cqi:110693672"/>
<dbReference type="NCBIfam" id="TIGR00756">
    <property type="entry name" value="PPR"/>
    <property type="match status" value="9"/>
</dbReference>
<proteinExistence type="inferred from homology"/>
<dbReference type="InterPro" id="IPR002885">
    <property type="entry name" value="PPR_rpt"/>
</dbReference>
<feature type="repeat" description="PPR" evidence="3">
    <location>
        <begin position="260"/>
        <end position="294"/>
    </location>
</feature>
<dbReference type="PANTHER" id="PTHR47938">
    <property type="entry name" value="RESPIRATORY COMPLEX I CHAPERONE (CIA84), PUTATIVE (AFU_ORTHOLOGUE AFUA_2G06020)-RELATED"/>
    <property type="match status" value="1"/>
</dbReference>
<organism evidence="4 5">
    <name type="scientific">Chenopodium quinoa</name>
    <name type="common">Quinoa</name>
    <dbReference type="NCBI Taxonomy" id="63459"/>
    <lineage>
        <taxon>Eukaryota</taxon>
        <taxon>Viridiplantae</taxon>
        <taxon>Streptophyta</taxon>
        <taxon>Embryophyta</taxon>
        <taxon>Tracheophyta</taxon>
        <taxon>Spermatophyta</taxon>
        <taxon>Magnoliopsida</taxon>
        <taxon>eudicotyledons</taxon>
        <taxon>Gunneridae</taxon>
        <taxon>Pentapetalae</taxon>
        <taxon>Caryophyllales</taxon>
        <taxon>Chenopodiaceae</taxon>
        <taxon>Chenopodioideae</taxon>
        <taxon>Atripliceae</taxon>
        <taxon>Chenopodium</taxon>
    </lineage>
</organism>
<dbReference type="SMR" id="A0A803LLM1"/>
<evidence type="ECO:0008006" key="6">
    <source>
        <dbReference type="Google" id="ProtNLM"/>
    </source>
</evidence>
<protein>
    <recommendedName>
        <fullName evidence="6">Pentatricopeptide repeat-containing protein</fullName>
    </recommendedName>
</protein>
<reference evidence="4" key="2">
    <citation type="submission" date="2021-03" db="UniProtKB">
        <authorList>
            <consortium name="EnsemblPlants"/>
        </authorList>
    </citation>
    <scope>IDENTIFICATION</scope>
</reference>
<dbReference type="Gene3D" id="1.25.40.10">
    <property type="entry name" value="Tetratricopeptide repeat domain"/>
    <property type="match status" value="4"/>
</dbReference>
<feature type="repeat" description="PPR" evidence="3">
    <location>
        <begin position="330"/>
        <end position="364"/>
    </location>
</feature>
<dbReference type="OrthoDB" id="185373at2759"/>
<dbReference type="InterPro" id="IPR011990">
    <property type="entry name" value="TPR-like_helical_dom_sf"/>
</dbReference>
<evidence type="ECO:0000313" key="5">
    <source>
        <dbReference type="Proteomes" id="UP000596660"/>
    </source>
</evidence>
<dbReference type="OMA" id="WPKQINP"/>
<evidence type="ECO:0000256" key="2">
    <source>
        <dbReference type="ARBA" id="ARBA00022737"/>
    </source>
</evidence>
<dbReference type="GeneID" id="110693672"/>
<gene>
    <name evidence="4" type="primary">LOC110693672</name>
</gene>
<evidence type="ECO:0000256" key="1">
    <source>
        <dbReference type="ARBA" id="ARBA00007626"/>
    </source>
</evidence>
<reference evidence="4" key="1">
    <citation type="journal article" date="2017" name="Nature">
        <title>The genome of Chenopodium quinoa.</title>
        <authorList>
            <person name="Jarvis D.E."/>
            <person name="Ho Y.S."/>
            <person name="Lightfoot D.J."/>
            <person name="Schmoeckel S.M."/>
            <person name="Li B."/>
            <person name="Borm T.J.A."/>
            <person name="Ohyanagi H."/>
            <person name="Mineta K."/>
            <person name="Michell C.T."/>
            <person name="Saber N."/>
            <person name="Kharbatia N.M."/>
            <person name="Rupper R.R."/>
            <person name="Sharp A.R."/>
            <person name="Dally N."/>
            <person name="Boughton B.A."/>
            <person name="Woo Y.H."/>
            <person name="Gao G."/>
            <person name="Schijlen E.G.W.M."/>
            <person name="Guo X."/>
            <person name="Momin A.A."/>
            <person name="Negrao S."/>
            <person name="Al-Babili S."/>
            <person name="Gehring C."/>
            <person name="Roessner U."/>
            <person name="Jung C."/>
            <person name="Murphy K."/>
            <person name="Arold S.T."/>
            <person name="Gojobori T."/>
            <person name="van der Linden C.G."/>
            <person name="van Loo E.N."/>
            <person name="Jellen E.N."/>
            <person name="Maughan P.J."/>
            <person name="Tester M."/>
        </authorList>
    </citation>
    <scope>NUCLEOTIDE SEQUENCE [LARGE SCALE GENOMIC DNA]</scope>
    <source>
        <strain evidence="4">cv. PI 614886</strain>
    </source>
</reference>
<evidence type="ECO:0000256" key="3">
    <source>
        <dbReference type="PROSITE-ProRule" id="PRU00708"/>
    </source>
</evidence>
<accession>A0A803LLM1</accession>
<feature type="repeat" description="PPR" evidence="3">
    <location>
        <begin position="295"/>
        <end position="329"/>
    </location>
</feature>
<feature type="repeat" description="PPR" evidence="3">
    <location>
        <begin position="225"/>
        <end position="259"/>
    </location>
</feature>
<dbReference type="Proteomes" id="UP000596660">
    <property type="component" value="Unplaced"/>
</dbReference>
<dbReference type="PANTHER" id="PTHR47938:SF35">
    <property type="entry name" value="PENTATRICOPEPTIDE REPEAT-CONTAINING PROTEIN 4, MITOCHONDRIAL-RELATED"/>
    <property type="match status" value="1"/>
</dbReference>
<keyword evidence="5" id="KW-1185">Reference proteome</keyword>
<feature type="repeat" description="PPR" evidence="3">
    <location>
        <begin position="154"/>
        <end position="189"/>
    </location>
</feature>
<keyword evidence="2" id="KW-0677">Repeat</keyword>
<dbReference type="AlphaFoldDB" id="A0A803LLM1"/>
<dbReference type="GO" id="GO:0003729">
    <property type="term" value="F:mRNA binding"/>
    <property type="evidence" value="ECO:0007669"/>
    <property type="project" value="TreeGrafter"/>
</dbReference>
<name>A0A803LLM1_CHEQI</name>
<sequence>MGTKAALKWSKKITTSQVEQLIRAEKDLYKAIAIFDSATAEYKNGFKHDHTTFGRMISRLVSANQFRPAEELLDKMKEEKCQVNEDIILSICRGYGRVHKPLEAVRIFKNAKGYECELTDKTYISIFSILVDENQLKMAMSFYRYMKKKGIPPSVVSLNILIKALCKSNETIGAAINIFREMPHRQCPPDSYTYGTLISGLCKCGRIEEANELFREMDTKGCLPSVVTYTTLMHGLCKSEKLGDALTLFEEMRSKDIKPNVFTYSALMDGLCKHGRSLHALDLLDMMLHHNLSPNMVTYSTLIPGLCKDGNLCEAVKLFDRMKLQGLKPDAALYAKIISGFSDLGKFREAANFLDEMVLAGISPNRLTWSTHVRTHAAVIQGLCVVDLNRAFHVYLSMRTRGLSVESEVFSSLINGFCKKGDLHNVCRILDEMVCDGCLPDEEIWKTTLRVFLDQKKILKTIESFHMLLVQDIDELEKLSIDQNTYEI</sequence>
<feature type="repeat" description="PPR" evidence="3">
    <location>
        <begin position="190"/>
        <end position="224"/>
    </location>
</feature>
<dbReference type="Pfam" id="PF12854">
    <property type="entry name" value="PPR_1"/>
    <property type="match status" value="2"/>
</dbReference>
<dbReference type="EnsemblPlants" id="AUR62014868-RA">
    <property type="protein sequence ID" value="AUR62014868-RA:cds"/>
    <property type="gene ID" value="AUR62014868"/>
</dbReference>
<dbReference type="Pfam" id="PF01535">
    <property type="entry name" value="PPR"/>
    <property type="match status" value="3"/>
</dbReference>
<dbReference type="Gramene" id="AUR62014868-RA">
    <property type="protein sequence ID" value="AUR62014868-RA:cds"/>
    <property type="gene ID" value="AUR62014868"/>
</dbReference>
<dbReference type="FunFam" id="1.25.40.10:FF:000558">
    <property type="entry name" value="Pentatricopeptide repeat-containing protein At5g39710"/>
    <property type="match status" value="1"/>
</dbReference>
<evidence type="ECO:0000313" key="4">
    <source>
        <dbReference type="EnsemblPlants" id="AUR62014868-RA:cds"/>
    </source>
</evidence>
<comment type="similarity">
    <text evidence="1">Belongs to the PPR family. P subfamily.</text>
</comment>